<evidence type="ECO:0000259" key="2">
    <source>
        <dbReference type="Pfam" id="PF03478"/>
    </source>
</evidence>
<evidence type="ECO:0000256" key="1">
    <source>
        <dbReference type="SAM" id="MobiDB-lite"/>
    </source>
</evidence>
<dbReference type="Gramene" id="TraesCS2D02G046100.1">
    <property type="protein sequence ID" value="TraesCS2D02G046100.1"/>
    <property type="gene ID" value="TraesCS2D02G046100"/>
</dbReference>
<dbReference type="Gramene" id="TraesARI2D03G01108950.1">
    <property type="protein sequence ID" value="TraesARI2D03G01108950.1"/>
    <property type="gene ID" value="TraesARI2D03G01108950"/>
</dbReference>
<dbReference type="EnsemblPlants" id="TraesCS2D02G046100.1">
    <property type="protein sequence ID" value="TraesCS2D02G046100.1"/>
    <property type="gene ID" value="TraesCS2D02G046100"/>
</dbReference>
<evidence type="ECO:0000313" key="4">
    <source>
        <dbReference type="Proteomes" id="UP000019116"/>
    </source>
</evidence>
<dbReference type="Gramene" id="TraesNOR2D03G01108800.1">
    <property type="protein sequence ID" value="TraesNOR2D03G01108800.1"/>
    <property type="gene ID" value="TraesNOR2D03G01108800"/>
</dbReference>
<dbReference type="Gramene" id="TraesWEE_scaffold_030476_01G000300.1">
    <property type="protein sequence ID" value="TraesWEE_scaffold_030476_01G000300.1"/>
    <property type="gene ID" value="TraesWEE_scaffold_030476_01G000300"/>
</dbReference>
<evidence type="ECO:0000313" key="3">
    <source>
        <dbReference type="EnsemblPlants" id="TraesCS2D02G046100.1"/>
    </source>
</evidence>
<dbReference type="Pfam" id="PF03478">
    <property type="entry name" value="Beta-prop_KIB1-4"/>
    <property type="match status" value="1"/>
</dbReference>
<dbReference type="Gramene" id="TraesLAC2D03G01046220.1">
    <property type="protein sequence ID" value="TraesLAC2D03G01046220.1"/>
    <property type="gene ID" value="TraesLAC2D03G01046220"/>
</dbReference>
<dbReference type="OrthoDB" id="663602at2759"/>
<feature type="domain" description="KIB1-4 beta-propeller" evidence="2">
    <location>
        <begin position="120"/>
        <end position="347"/>
    </location>
</feature>
<dbReference type="Gramene" id="TraesCS2D03G0084200.1">
    <property type="protein sequence ID" value="TraesCS2D03G0084200.1.CDS"/>
    <property type="gene ID" value="TraesCS2D03G0084200"/>
</dbReference>
<dbReference type="AlphaFoldDB" id="A0A3B6D5P8"/>
<dbReference type="InterPro" id="IPR005174">
    <property type="entry name" value="KIB1-4_b-propeller"/>
</dbReference>
<dbReference type="OMA" id="KPWRQAT"/>
<proteinExistence type="predicted"/>
<dbReference type="Gramene" id="TraesMAC2D03G01091900.1">
    <property type="protein sequence ID" value="TraesMAC2D03G01091900.1"/>
    <property type="gene ID" value="TraesMAC2D03G01091900"/>
</dbReference>
<reference evidence="3" key="2">
    <citation type="submission" date="2018-10" db="UniProtKB">
        <authorList>
            <consortium name="EnsemblPlants"/>
        </authorList>
    </citation>
    <scope>IDENTIFICATION</scope>
</reference>
<reference evidence="3" key="1">
    <citation type="submission" date="2018-08" db="EMBL/GenBank/DDBJ databases">
        <authorList>
            <person name="Rossello M."/>
        </authorList>
    </citation>
    <scope>NUCLEOTIDE SEQUENCE [LARGE SCALE GENOMIC DNA]</scope>
    <source>
        <strain evidence="3">cv. Chinese Spring</strain>
    </source>
</reference>
<name>A0A3B6D5P8_WHEAT</name>
<dbReference type="PANTHER" id="PTHR33165">
    <property type="entry name" value="F-BOX DOMAIN CONTAINING PROTEIN-LIKE-RELATED"/>
    <property type="match status" value="1"/>
</dbReference>
<protein>
    <recommendedName>
        <fullName evidence="2">KIB1-4 beta-propeller domain-containing protein</fullName>
    </recommendedName>
</protein>
<organism evidence="3">
    <name type="scientific">Triticum aestivum</name>
    <name type="common">Wheat</name>
    <dbReference type="NCBI Taxonomy" id="4565"/>
    <lineage>
        <taxon>Eukaryota</taxon>
        <taxon>Viridiplantae</taxon>
        <taxon>Streptophyta</taxon>
        <taxon>Embryophyta</taxon>
        <taxon>Tracheophyta</taxon>
        <taxon>Spermatophyta</taxon>
        <taxon>Magnoliopsida</taxon>
        <taxon>Liliopsida</taxon>
        <taxon>Poales</taxon>
        <taxon>Poaceae</taxon>
        <taxon>BOP clade</taxon>
        <taxon>Pooideae</taxon>
        <taxon>Triticodae</taxon>
        <taxon>Triticeae</taxon>
        <taxon>Triticinae</taxon>
        <taxon>Triticum</taxon>
    </lineage>
</organism>
<dbReference type="PANTHER" id="PTHR33165:SF33">
    <property type="entry name" value="DUF295 DOMAIN-CONTAINING PROTEIN"/>
    <property type="match status" value="1"/>
</dbReference>
<dbReference type="Gramene" id="TraesLDM2D03G01094640.1">
    <property type="protein sequence ID" value="TraesLDM2D03G01094640.1"/>
    <property type="gene ID" value="TraesLDM2D03G01094640"/>
</dbReference>
<accession>A0A3B6D5P8</accession>
<keyword evidence="4" id="KW-1185">Reference proteome</keyword>
<sequence length="354" mass="38618">MGLVEKPPVAAAASTMEPEIDIPGDDGSSGHESIIPTTDEGNWDDLPHDLVRKVAEILLRSDVTDFLRLRTVKPWREAVTALKLMGMNPRFFPRHWKMLVQAQGEQTRFVNVLTGAFIGVKIPRPYGQVLACAEGCLLCASPSGRGTQKLRLCNPVTRAVAGLPNLHTTLISQDLKAVGIIYDVDGNGEAATPTVVLLVAAWSADVVLYAKPGDSMWQWQFFFAQDEGDGAELTMLDSDGSLSLGGSFYVPTRSGDVLKLELHPQPHFVYAATQQEATGQASHLHLNLRSYLVPSVDAGMLLVVRRFESHAGYLAMCNAVFQVNLTEGTLTRLQDHKDIGNRSIFLRSLTPGTQ</sequence>
<dbReference type="Proteomes" id="UP000019116">
    <property type="component" value="Chromosome 2D"/>
</dbReference>
<feature type="region of interest" description="Disordered" evidence="1">
    <location>
        <begin position="1"/>
        <end position="32"/>
    </location>
</feature>